<dbReference type="Proteomes" id="UP000630353">
    <property type="component" value="Unassembled WGS sequence"/>
</dbReference>
<comment type="caution">
    <text evidence="1">The sequence shown here is derived from an EMBL/GenBank/DDBJ whole genome shotgun (WGS) entry which is preliminary data.</text>
</comment>
<reference evidence="1" key="2">
    <citation type="submission" date="2020-09" db="EMBL/GenBank/DDBJ databases">
        <authorList>
            <person name="Sun Q."/>
            <person name="Kim S."/>
        </authorList>
    </citation>
    <scope>NUCLEOTIDE SEQUENCE</scope>
    <source>
        <strain evidence="1">KCTC 42651</strain>
    </source>
</reference>
<dbReference type="RefSeq" id="WP_189988732.1">
    <property type="nucleotide sequence ID" value="NZ_BMZS01000004.1"/>
</dbReference>
<dbReference type="EMBL" id="BMZS01000004">
    <property type="protein sequence ID" value="GHD48147.1"/>
    <property type="molecule type" value="Genomic_DNA"/>
</dbReference>
<keyword evidence="2" id="KW-1185">Reference proteome</keyword>
<dbReference type="InterPro" id="IPR002060">
    <property type="entry name" value="Squ/phyt_synthse"/>
</dbReference>
<evidence type="ECO:0000313" key="1">
    <source>
        <dbReference type="EMBL" id="GHD48147.1"/>
    </source>
</evidence>
<proteinExistence type="predicted"/>
<dbReference type="InterPro" id="IPR008949">
    <property type="entry name" value="Isoprenoid_synthase_dom_sf"/>
</dbReference>
<reference evidence="1" key="1">
    <citation type="journal article" date="2014" name="Int. J. Syst. Evol. Microbiol.">
        <title>Complete genome sequence of Corynebacterium casei LMG S-19264T (=DSM 44701T), isolated from a smear-ripened cheese.</title>
        <authorList>
            <consortium name="US DOE Joint Genome Institute (JGI-PGF)"/>
            <person name="Walter F."/>
            <person name="Albersmeier A."/>
            <person name="Kalinowski J."/>
            <person name="Ruckert C."/>
        </authorList>
    </citation>
    <scope>NUCLEOTIDE SEQUENCE</scope>
    <source>
        <strain evidence="1">KCTC 42651</strain>
    </source>
</reference>
<dbReference type="Gene3D" id="1.10.600.10">
    <property type="entry name" value="Farnesyl Diphosphate Synthase"/>
    <property type="match status" value="1"/>
</dbReference>
<evidence type="ECO:0000313" key="2">
    <source>
        <dbReference type="Proteomes" id="UP000630353"/>
    </source>
</evidence>
<dbReference type="SUPFAM" id="SSF48576">
    <property type="entry name" value="Terpenoid synthases"/>
    <property type="match status" value="1"/>
</dbReference>
<accession>A0A918XR45</accession>
<evidence type="ECO:0008006" key="3">
    <source>
        <dbReference type="Google" id="ProtNLM"/>
    </source>
</evidence>
<sequence length="264" mass="28084">MLLSTPRDIPLLPAALGCRAAREIAGVYRFARGLDDFVDDPRRPVAAKTGLLTTVSDWLRSPSAPELARAIRSQCRVPLDGRVLRHAGRLRLFVEHLQLDAAGTPLRDRAAFDGYYRGVAGVFGDIVCDAFGESSEAVRAAVRTAAIRLGILTQLRDVPADLAAGRRVCGLEEQVAVLGRAAATDGRLRPEIVAAHVQAVLAMLPPPASPPGPGSSATLGRYLAAVEAANAILTGRLLRTPGRPDRATLGPADRLVVAWRFLRG</sequence>
<name>A0A918XR45_9PROT</name>
<dbReference type="AlphaFoldDB" id="A0A918XR45"/>
<protein>
    <recommendedName>
        <fullName evidence="3">Phytoene synthase</fullName>
    </recommendedName>
</protein>
<organism evidence="1 2">
    <name type="scientific">Thalassobaculum fulvum</name>
    <dbReference type="NCBI Taxonomy" id="1633335"/>
    <lineage>
        <taxon>Bacteria</taxon>
        <taxon>Pseudomonadati</taxon>
        <taxon>Pseudomonadota</taxon>
        <taxon>Alphaproteobacteria</taxon>
        <taxon>Rhodospirillales</taxon>
        <taxon>Thalassobaculaceae</taxon>
        <taxon>Thalassobaculum</taxon>
    </lineage>
</organism>
<gene>
    <name evidence="1" type="ORF">GCM10017083_18890</name>
</gene>
<dbReference type="Pfam" id="PF00494">
    <property type="entry name" value="SQS_PSY"/>
    <property type="match status" value="1"/>
</dbReference>